<feature type="region of interest" description="Disordered" evidence="1">
    <location>
        <begin position="1"/>
        <end position="22"/>
    </location>
</feature>
<feature type="non-terminal residue" evidence="2">
    <location>
        <position position="292"/>
    </location>
</feature>
<evidence type="ECO:0000313" key="2">
    <source>
        <dbReference type="EMBL" id="CAA9997776.1"/>
    </source>
</evidence>
<proteinExistence type="predicted"/>
<organism evidence="2 3">
    <name type="scientific">Nesidiocoris tenuis</name>
    <dbReference type="NCBI Taxonomy" id="355587"/>
    <lineage>
        <taxon>Eukaryota</taxon>
        <taxon>Metazoa</taxon>
        <taxon>Ecdysozoa</taxon>
        <taxon>Arthropoda</taxon>
        <taxon>Hexapoda</taxon>
        <taxon>Insecta</taxon>
        <taxon>Pterygota</taxon>
        <taxon>Neoptera</taxon>
        <taxon>Paraneoptera</taxon>
        <taxon>Hemiptera</taxon>
        <taxon>Heteroptera</taxon>
        <taxon>Panheteroptera</taxon>
        <taxon>Cimicomorpha</taxon>
        <taxon>Miridae</taxon>
        <taxon>Dicyphina</taxon>
        <taxon>Nesidiocoris</taxon>
    </lineage>
</organism>
<sequence>MNQKSSRNNSRSRDPTLHHSCGIGKDIDVRSLPPFAMGHGQDHWRLRRTDGKTEILRTQTTSGKERSYIVFWARKVLIPTVQTCIIHILNRLAAILLTRVTRGFACPFRHQELKGSKWKYCDRPKIENRNGASEKNFFLYTFTQNHFPNKCLCVRLRFSWQGSHKVNMRYYGRRPCKLDCDFELSVKLELEPKLIIRLELKLIIKLRLKLQTKPQFELEKYRILRCWELIKITVFVLEPNSAVAKGGRAFILEVSSATKVLAKRGCRSWPDKHFLFSEFFYEIENYGRNLYF</sequence>
<keyword evidence="3" id="KW-1185">Reference proteome</keyword>
<reference evidence="2 3" key="1">
    <citation type="submission" date="2020-02" db="EMBL/GenBank/DDBJ databases">
        <authorList>
            <person name="Ferguson B K."/>
        </authorList>
    </citation>
    <scope>NUCLEOTIDE SEQUENCE [LARGE SCALE GENOMIC DNA]</scope>
</reference>
<dbReference type="AlphaFoldDB" id="A0A6H5G5C7"/>
<protein>
    <submittedName>
        <fullName evidence="2">Uncharacterized protein</fullName>
    </submittedName>
</protein>
<name>A0A6H5G5C7_9HEMI</name>
<evidence type="ECO:0000313" key="3">
    <source>
        <dbReference type="Proteomes" id="UP000479000"/>
    </source>
</evidence>
<evidence type="ECO:0000256" key="1">
    <source>
        <dbReference type="SAM" id="MobiDB-lite"/>
    </source>
</evidence>
<gene>
    <name evidence="2" type="ORF">NTEN_LOCUS4070</name>
</gene>
<accession>A0A6H5G5C7</accession>
<dbReference type="Proteomes" id="UP000479000">
    <property type="component" value="Unassembled WGS sequence"/>
</dbReference>
<dbReference type="EMBL" id="CADCXU010005932">
    <property type="protein sequence ID" value="CAA9997776.1"/>
    <property type="molecule type" value="Genomic_DNA"/>
</dbReference>